<organism evidence="1 2">
    <name type="scientific">Halocaridina rubra</name>
    <name type="common">Hawaiian red shrimp</name>
    <dbReference type="NCBI Taxonomy" id="373956"/>
    <lineage>
        <taxon>Eukaryota</taxon>
        <taxon>Metazoa</taxon>
        <taxon>Ecdysozoa</taxon>
        <taxon>Arthropoda</taxon>
        <taxon>Crustacea</taxon>
        <taxon>Multicrustacea</taxon>
        <taxon>Malacostraca</taxon>
        <taxon>Eumalacostraca</taxon>
        <taxon>Eucarida</taxon>
        <taxon>Decapoda</taxon>
        <taxon>Pleocyemata</taxon>
        <taxon>Caridea</taxon>
        <taxon>Atyoidea</taxon>
        <taxon>Atyidae</taxon>
        <taxon>Halocaridina</taxon>
    </lineage>
</organism>
<accession>A0AAN9ADE2</accession>
<proteinExistence type="predicted"/>
<gene>
    <name evidence="1" type="ORF">SK128_027134</name>
</gene>
<protein>
    <submittedName>
        <fullName evidence="1">Uncharacterized protein</fullName>
    </submittedName>
</protein>
<dbReference type="Proteomes" id="UP001381693">
    <property type="component" value="Unassembled WGS sequence"/>
</dbReference>
<comment type="caution">
    <text evidence="1">The sequence shown here is derived from an EMBL/GenBank/DDBJ whole genome shotgun (WGS) entry which is preliminary data.</text>
</comment>
<evidence type="ECO:0000313" key="1">
    <source>
        <dbReference type="EMBL" id="KAK7083994.1"/>
    </source>
</evidence>
<dbReference type="EMBL" id="JAXCGZ010002366">
    <property type="protein sequence ID" value="KAK7083994.1"/>
    <property type="molecule type" value="Genomic_DNA"/>
</dbReference>
<dbReference type="AlphaFoldDB" id="A0AAN9ADE2"/>
<reference evidence="1 2" key="1">
    <citation type="submission" date="2023-11" db="EMBL/GenBank/DDBJ databases">
        <title>Halocaridina rubra genome assembly.</title>
        <authorList>
            <person name="Smith C."/>
        </authorList>
    </citation>
    <scope>NUCLEOTIDE SEQUENCE [LARGE SCALE GENOMIC DNA]</scope>
    <source>
        <strain evidence="1">EP-1</strain>
        <tissue evidence="1">Whole</tissue>
    </source>
</reference>
<name>A0AAN9ADE2_HALRR</name>
<sequence length="150" mass="17014">MRYSYLYNDIRDFDCKNVCAWNSCLVNVLGGTCYLAQRNSNNTYDWEEVLQAPQMARHVSYIYPKLPHLASEWLNELPERNLWVDSAQCLVAVTKTRRRLGGHRVGEATATHDTAHGLSGRHKGRLLRGVKWAGHRGPACEEEGEAALCK</sequence>
<keyword evidence="2" id="KW-1185">Reference proteome</keyword>
<evidence type="ECO:0000313" key="2">
    <source>
        <dbReference type="Proteomes" id="UP001381693"/>
    </source>
</evidence>